<protein>
    <submittedName>
        <fullName evidence="1">Terpene synthase family protein</fullName>
    </submittedName>
</protein>
<dbReference type="EMBL" id="JAHKNI010000007">
    <property type="protein sequence ID" value="MBU3064250.1"/>
    <property type="molecule type" value="Genomic_DNA"/>
</dbReference>
<evidence type="ECO:0000313" key="1">
    <source>
        <dbReference type="EMBL" id="MBU3064250.1"/>
    </source>
</evidence>
<organism evidence="1 2">
    <name type="scientific">Nocardia albiluteola</name>
    <dbReference type="NCBI Taxonomy" id="2842303"/>
    <lineage>
        <taxon>Bacteria</taxon>
        <taxon>Bacillati</taxon>
        <taxon>Actinomycetota</taxon>
        <taxon>Actinomycetes</taxon>
        <taxon>Mycobacteriales</taxon>
        <taxon>Nocardiaceae</taxon>
        <taxon>Nocardia</taxon>
    </lineage>
</organism>
<keyword evidence="2" id="KW-1185">Reference proteome</keyword>
<accession>A0ABS6B1R3</accession>
<dbReference type="Pfam" id="PF19086">
    <property type="entry name" value="Terpene_syn_C_2"/>
    <property type="match status" value="1"/>
</dbReference>
<dbReference type="SUPFAM" id="SSF48576">
    <property type="entry name" value="Terpenoid synthases"/>
    <property type="match status" value="1"/>
</dbReference>
<dbReference type="Gene3D" id="1.10.600.10">
    <property type="entry name" value="Farnesyl Diphosphate Synthase"/>
    <property type="match status" value="1"/>
</dbReference>
<name>A0ABS6B1R3_9NOCA</name>
<sequence length="367" mass="40589">MVDSDMVTVEAELAAMRSQYREVVRTGPRWSLRSLLSTPEGDIAAYCEGFGPSRFGDEACAGVERFCRGHGIWLEPGGAHYNSMTPYLHPHTITVERMRIIGIFNAILFWLNDTVGREKFAHLSADEQHRALETVERLCRLLESRHTGAKPAAVEVATSELLALLTRHADPGWLVRFLGSTIEHLRPAIRDQNARARGGLLSVVGYIELRARVSGMYPAIGLCEFARDEYLPWERLPARLGVGLRRLQLLTVEIGALMNDLFSFEKECIVDGSDFNLVPVCLLNTPGATLIDAVHEAARIVRDRLTEFGVLHARVGDECGGLADRGVVEAVSAHLEDLVGCVRATWVWQITTARYKGVSVFAENNAG</sequence>
<dbReference type="Proteomes" id="UP000733379">
    <property type="component" value="Unassembled WGS sequence"/>
</dbReference>
<reference evidence="1 2" key="1">
    <citation type="submission" date="2021-06" db="EMBL/GenBank/DDBJ databases">
        <title>Actinomycetes sequencing.</title>
        <authorList>
            <person name="Shan Q."/>
        </authorList>
    </citation>
    <scope>NUCLEOTIDE SEQUENCE [LARGE SCALE GENOMIC DNA]</scope>
    <source>
        <strain evidence="1 2">NEAU-G5</strain>
    </source>
</reference>
<proteinExistence type="predicted"/>
<gene>
    <name evidence="1" type="ORF">KO481_22290</name>
</gene>
<evidence type="ECO:0000313" key="2">
    <source>
        <dbReference type="Proteomes" id="UP000733379"/>
    </source>
</evidence>
<comment type="caution">
    <text evidence="1">The sequence shown here is derived from an EMBL/GenBank/DDBJ whole genome shotgun (WGS) entry which is preliminary data.</text>
</comment>
<dbReference type="InterPro" id="IPR008949">
    <property type="entry name" value="Isoprenoid_synthase_dom_sf"/>
</dbReference>